<accession>A0A0D0DMT5</accession>
<reference evidence="1 2" key="1">
    <citation type="submission" date="2014-04" db="EMBL/GenBank/DDBJ databases">
        <authorList>
            <consortium name="DOE Joint Genome Institute"/>
            <person name="Kuo A."/>
            <person name="Kohler A."/>
            <person name="Jargeat P."/>
            <person name="Nagy L.G."/>
            <person name="Floudas D."/>
            <person name="Copeland A."/>
            <person name="Barry K.W."/>
            <person name="Cichocki N."/>
            <person name="Veneault-Fourrey C."/>
            <person name="LaButti K."/>
            <person name="Lindquist E.A."/>
            <person name="Lipzen A."/>
            <person name="Lundell T."/>
            <person name="Morin E."/>
            <person name="Murat C."/>
            <person name="Sun H."/>
            <person name="Tunlid A."/>
            <person name="Henrissat B."/>
            <person name="Grigoriev I.V."/>
            <person name="Hibbett D.S."/>
            <person name="Martin F."/>
            <person name="Nordberg H.P."/>
            <person name="Cantor M.N."/>
            <person name="Hua S.X."/>
        </authorList>
    </citation>
    <scope>NUCLEOTIDE SEQUENCE [LARGE SCALE GENOMIC DNA]</scope>
    <source>
        <strain evidence="1 2">Ve08.2h10</strain>
    </source>
</reference>
<feature type="non-terminal residue" evidence="1">
    <location>
        <position position="1"/>
    </location>
</feature>
<dbReference type="Proteomes" id="UP000054538">
    <property type="component" value="Unassembled WGS sequence"/>
</dbReference>
<evidence type="ECO:0000313" key="1">
    <source>
        <dbReference type="EMBL" id="KIK92978.1"/>
    </source>
</evidence>
<dbReference type="AlphaFoldDB" id="A0A0D0DMT5"/>
<proteinExistence type="predicted"/>
<dbReference type="HOGENOM" id="CLU_1982284_0_0_1"/>
<evidence type="ECO:0000313" key="2">
    <source>
        <dbReference type="Proteomes" id="UP000054538"/>
    </source>
</evidence>
<feature type="non-terminal residue" evidence="1">
    <location>
        <position position="126"/>
    </location>
</feature>
<dbReference type="InParanoid" id="A0A0D0DMT5"/>
<reference evidence="2" key="2">
    <citation type="submission" date="2015-01" db="EMBL/GenBank/DDBJ databases">
        <title>Evolutionary Origins and Diversification of the Mycorrhizal Mutualists.</title>
        <authorList>
            <consortium name="DOE Joint Genome Institute"/>
            <consortium name="Mycorrhizal Genomics Consortium"/>
            <person name="Kohler A."/>
            <person name="Kuo A."/>
            <person name="Nagy L.G."/>
            <person name="Floudas D."/>
            <person name="Copeland A."/>
            <person name="Barry K.W."/>
            <person name="Cichocki N."/>
            <person name="Veneault-Fourrey C."/>
            <person name="LaButti K."/>
            <person name="Lindquist E.A."/>
            <person name="Lipzen A."/>
            <person name="Lundell T."/>
            <person name="Morin E."/>
            <person name="Murat C."/>
            <person name="Riley R."/>
            <person name="Ohm R."/>
            <person name="Sun H."/>
            <person name="Tunlid A."/>
            <person name="Henrissat B."/>
            <person name="Grigoriev I.V."/>
            <person name="Hibbett D.S."/>
            <person name="Martin F."/>
        </authorList>
    </citation>
    <scope>NUCLEOTIDE SEQUENCE [LARGE SCALE GENOMIC DNA]</scope>
    <source>
        <strain evidence="2">Ve08.2h10</strain>
    </source>
</reference>
<keyword evidence="2" id="KW-1185">Reference proteome</keyword>
<sequence>LELPQGAETFCMTFEPKYPGPLVISIFPFIKPAVVDVPVIQPQNGPADKNYNRAWIPVGSGLSAIITTYPVPKKIKVIDPLDLSTTKSESEPSTPQLFLKLLKSISKVQGKIIDSFSVFSASVLDH</sequence>
<dbReference type="EMBL" id="KN825224">
    <property type="protein sequence ID" value="KIK92978.1"/>
    <property type="molecule type" value="Genomic_DNA"/>
</dbReference>
<protein>
    <submittedName>
        <fullName evidence="1">Uncharacterized protein</fullName>
    </submittedName>
</protein>
<gene>
    <name evidence="1" type="ORF">PAXRUDRAFT_146078</name>
</gene>
<name>A0A0D0DMT5_9AGAM</name>
<organism evidence="1 2">
    <name type="scientific">Paxillus rubicundulus Ve08.2h10</name>
    <dbReference type="NCBI Taxonomy" id="930991"/>
    <lineage>
        <taxon>Eukaryota</taxon>
        <taxon>Fungi</taxon>
        <taxon>Dikarya</taxon>
        <taxon>Basidiomycota</taxon>
        <taxon>Agaricomycotina</taxon>
        <taxon>Agaricomycetes</taxon>
        <taxon>Agaricomycetidae</taxon>
        <taxon>Boletales</taxon>
        <taxon>Paxilineae</taxon>
        <taxon>Paxillaceae</taxon>
        <taxon>Paxillus</taxon>
    </lineage>
</organism>